<evidence type="ECO:0000313" key="6">
    <source>
        <dbReference type="Proteomes" id="UP000029725"/>
    </source>
</evidence>
<evidence type="ECO:0000259" key="4">
    <source>
        <dbReference type="PROSITE" id="PS00388"/>
    </source>
</evidence>
<dbReference type="PROSITE" id="PS00388">
    <property type="entry name" value="PROTEASOME_ALPHA_1"/>
    <property type="match status" value="1"/>
</dbReference>
<reference evidence="5 6" key="1">
    <citation type="submission" date="2014-04" db="EMBL/GenBank/DDBJ databases">
        <title>A new species of microsporidia sheds light on the evolution of extreme parasitism.</title>
        <authorList>
            <person name="Haag K.L."/>
            <person name="James T.Y."/>
            <person name="Larsson R."/>
            <person name="Schaer T.M."/>
            <person name="Refardt D."/>
            <person name="Pombert J.-F."/>
            <person name="Ebert D."/>
        </authorList>
    </citation>
    <scope>NUCLEOTIDE SEQUENCE [LARGE SCALE GENOMIC DNA]</scope>
    <source>
        <strain evidence="5 6">UGP3</strain>
        <tissue evidence="5">Spores</tissue>
    </source>
</reference>
<comment type="subunit">
    <text evidence="2">The 26S proteasome consists of a 20S proteasome core and two 19S regulatory subunits.</text>
</comment>
<dbReference type="Pfam" id="PF00227">
    <property type="entry name" value="Proteasome"/>
    <property type="match status" value="1"/>
</dbReference>
<dbReference type="Proteomes" id="UP000029725">
    <property type="component" value="Unassembled WGS sequence"/>
</dbReference>
<dbReference type="SMART" id="SM00948">
    <property type="entry name" value="Proteasome_A_N"/>
    <property type="match status" value="1"/>
</dbReference>
<evidence type="ECO:0000256" key="1">
    <source>
        <dbReference type="ARBA" id="ARBA00022942"/>
    </source>
</evidence>
<organism evidence="5 6">
    <name type="scientific">Mitosporidium daphniae</name>
    <dbReference type="NCBI Taxonomy" id="1485682"/>
    <lineage>
        <taxon>Eukaryota</taxon>
        <taxon>Fungi</taxon>
        <taxon>Fungi incertae sedis</taxon>
        <taxon>Microsporidia</taxon>
        <taxon>Mitosporidium</taxon>
    </lineage>
</organism>
<keyword evidence="1 2" id="KW-0647">Proteasome</keyword>
<dbReference type="SUPFAM" id="SSF56235">
    <property type="entry name" value="N-terminal nucleophile aminohydrolases (Ntn hydrolases)"/>
    <property type="match status" value="2"/>
</dbReference>
<accession>A0A098VNX1</accession>
<comment type="subcellular location">
    <subcellularLocation>
        <location evidence="2">Cytoplasm</location>
    </subcellularLocation>
    <subcellularLocation>
        <location evidence="2">Nucleus</location>
    </subcellularLocation>
</comment>
<proteinExistence type="inferred from homology"/>
<dbReference type="GO" id="GO:0006511">
    <property type="term" value="P:ubiquitin-dependent protein catabolic process"/>
    <property type="evidence" value="ECO:0007669"/>
    <property type="project" value="InterPro"/>
</dbReference>
<evidence type="ECO:0000313" key="5">
    <source>
        <dbReference type="EMBL" id="KGG50670.1"/>
    </source>
</evidence>
<dbReference type="AlphaFoldDB" id="A0A098VNX1"/>
<evidence type="ECO:0000256" key="3">
    <source>
        <dbReference type="SAM" id="Phobius"/>
    </source>
</evidence>
<dbReference type="HOGENOM" id="CLU_035750_8_0_1"/>
<dbReference type="InterPro" id="IPR050115">
    <property type="entry name" value="Proteasome_alpha"/>
</dbReference>
<comment type="caution">
    <text evidence="5">The sequence shown here is derived from an EMBL/GenBank/DDBJ whole genome shotgun (WGS) entry which is preliminary data.</text>
</comment>
<dbReference type="GO" id="GO:0019773">
    <property type="term" value="C:proteasome core complex, alpha-subunit complex"/>
    <property type="evidence" value="ECO:0007669"/>
    <property type="project" value="InterPro"/>
</dbReference>
<dbReference type="InterPro" id="IPR001353">
    <property type="entry name" value="Proteasome_sua/b"/>
</dbReference>
<evidence type="ECO:0000256" key="2">
    <source>
        <dbReference type="RuleBase" id="RU000551"/>
    </source>
</evidence>
<dbReference type="RefSeq" id="XP_013237097.1">
    <property type="nucleotide sequence ID" value="XM_013381643.1"/>
</dbReference>
<sequence>MYRGQYDTDVTVWSPQGRLLQVEYAGEAVKQGSISLGLSNKRYVLLAALKVTSHIDGRSALLARSRGSRKRCMLLMSIAVWAFLVSILTLESYGKSHYTSHNHQSSFLRAEATKERDAVTKIDTILRRQAERRGAPNCWSRSGDADPYHAVAIGARSQPARTYLESHLQEILATETMEDLALHAIRALAASMPAESPLTMPLVSLAIVGVEQPFRILNDAETAALFSRYTGAETSMDIQ</sequence>
<dbReference type="PANTHER" id="PTHR11599">
    <property type="entry name" value="PROTEASOME SUBUNIT ALPHA/BETA"/>
    <property type="match status" value="1"/>
</dbReference>
<gene>
    <name evidence="5" type="ORF">DI09_5p170</name>
</gene>
<keyword evidence="2" id="KW-0963">Cytoplasm</keyword>
<keyword evidence="2" id="KW-0539">Nucleus</keyword>
<dbReference type="GO" id="GO:0005737">
    <property type="term" value="C:cytoplasm"/>
    <property type="evidence" value="ECO:0007669"/>
    <property type="project" value="UniProtKB-SubCell"/>
</dbReference>
<keyword evidence="3" id="KW-1133">Transmembrane helix</keyword>
<dbReference type="InterPro" id="IPR029055">
    <property type="entry name" value="Ntn_hydrolases_N"/>
</dbReference>
<feature type="domain" description="Proteasome alpha-type subunits" evidence="4">
    <location>
        <begin position="6"/>
        <end position="28"/>
    </location>
</feature>
<keyword evidence="6" id="KW-1185">Reference proteome</keyword>
<keyword evidence="3" id="KW-0812">Transmembrane</keyword>
<comment type="similarity">
    <text evidence="2">Belongs to the peptidase T1A family.</text>
</comment>
<keyword evidence="3" id="KW-0472">Membrane</keyword>
<dbReference type="OrthoDB" id="431557at2759"/>
<name>A0A098VNX1_9MICR</name>
<dbReference type="GO" id="GO:0005634">
    <property type="term" value="C:nucleus"/>
    <property type="evidence" value="ECO:0007669"/>
    <property type="project" value="UniProtKB-SubCell"/>
</dbReference>
<feature type="transmembrane region" description="Helical" evidence="3">
    <location>
        <begin position="72"/>
        <end position="90"/>
    </location>
</feature>
<dbReference type="EMBL" id="JMKJ01000555">
    <property type="protein sequence ID" value="KGG50670.1"/>
    <property type="molecule type" value="Genomic_DNA"/>
</dbReference>
<dbReference type="GeneID" id="25260412"/>
<dbReference type="Pfam" id="PF10584">
    <property type="entry name" value="Proteasome_A_N"/>
    <property type="match status" value="1"/>
</dbReference>
<dbReference type="VEuPathDB" id="MicrosporidiaDB:DI09_5p170"/>
<dbReference type="InterPro" id="IPR000426">
    <property type="entry name" value="Proteasome_asu_N"/>
</dbReference>
<protein>
    <recommendedName>
        <fullName evidence="2">Proteasome subunit alpha type</fullName>
    </recommendedName>
</protein>
<dbReference type="Gene3D" id="3.60.20.10">
    <property type="entry name" value="Glutamine Phosphoribosylpyrophosphate, subunit 1, domain 1"/>
    <property type="match status" value="2"/>
</dbReference>